<evidence type="ECO:0000256" key="9">
    <source>
        <dbReference type="ARBA" id="ARBA00023186"/>
    </source>
</evidence>
<evidence type="ECO:0000256" key="3">
    <source>
        <dbReference type="ARBA" id="ARBA00017228"/>
    </source>
</evidence>
<evidence type="ECO:0000259" key="11">
    <source>
        <dbReference type="PROSITE" id="PS51918"/>
    </source>
</evidence>
<evidence type="ECO:0000256" key="10">
    <source>
        <dbReference type="RuleBase" id="RU364116"/>
    </source>
</evidence>
<dbReference type="GO" id="GO:0006779">
    <property type="term" value="P:porphyrin-containing compound biosynthetic process"/>
    <property type="evidence" value="ECO:0007669"/>
    <property type="project" value="InterPro"/>
</dbReference>
<proteinExistence type="inferred from homology"/>
<dbReference type="EMBL" id="VITV01000004">
    <property type="protein sequence ID" value="TWB75424.1"/>
    <property type="molecule type" value="Genomic_DNA"/>
</dbReference>
<dbReference type="GO" id="GO:0005737">
    <property type="term" value="C:cytoplasm"/>
    <property type="evidence" value="ECO:0007669"/>
    <property type="project" value="UniProtKB-SubCell"/>
</dbReference>
<evidence type="ECO:0000256" key="8">
    <source>
        <dbReference type="ARBA" id="ARBA00023014"/>
    </source>
</evidence>
<dbReference type="PROSITE" id="PS51918">
    <property type="entry name" value="RADICAL_SAM"/>
    <property type="match status" value="1"/>
</dbReference>
<reference evidence="12 13" key="1">
    <citation type="submission" date="2019-06" db="EMBL/GenBank/DDBJ databases">
        <title>Genomic Encyclopedia of Type Strains, Phase IV (KMG-V): Genome sequencing to study the core and pangenomes of soil and plant-associated prokaryotes.</title>
        <authorList>
            <person name="Whitman W."/>
        </authorList>
    </citation>
    <scope>NUCLEOTIDE SEQUENCE [LARGE SCALE GENOMIC DNA]</scope>
    <source>
        <strain evidence="12 13">BR 12005</strain>
    </source>
</reference>
<dbReference type="SMART" id="SM00729">
    <property type="entry name" value="Elp3"/>
    <property type="match status" value="1"/>
</dbReference>
<dbReference type="InterPro" id="IPR034505">
    <property type="entry name" value="Coproporphyrinogen-III_oxidase"/>
</dbReference>
<dbReference type="InterPro" id="IPR007197">
    <property type="entry name" value="rSAM"/>
</dbReference>
<dbReference type="InterPro" id="IPR006638">
    <property type="entry name" value="Elp3/MiaA/NifB-like_rSAM"/>
</dbReference>
<dbReference type="NCBIfam" id="TIGR00539">
    <property type="entry name" value="hemN_rel"/>
    <property type="match status" value="1"/>
</dbReference>
<protein>
    <recommendedName>
        <fullName evidence="3 10">Heme chaperone HemW</fullName>
    </recommendedName>
</protein>
<dbReference type="Pfam" id="PF04055">
    <property type="entry name" value="Radical_SAM"/>
    <property type="match status" value="1"/>
</dbReference>
<evidence type="ECO:0000256" key="1">
    <source>
        <dbReference type="ARBA" id="ARBA00001966"/>
    </source>
</evidence>
<keyword evidence="9 10" id="KW-0143">Chaperone</keyword>
<keyword evidence="10" id="KW-0004">4Fe-4S</keyword>
<organism evidence="12 13">
    <name type="scientific">Nitrospirillum amazonense</name>
    <dbReference type="NCBI Taxonomy" id="28077"/>
    <lineage>
        <taxon>Bacteria</taxon>
        <taxon>Pseudomonadati</taxon>
        <taxon>Pseudomonadota</taxon>
        <taxon>Alphaproteobacteria</taxon>
        <taxon>Rhodospirillales</taxon>
        <taxon>Azospirillaceae</taxon>
        <taxon>Nitrospirillum</taxon>
    </lineage>
</organism>
<dbReference type="Proteomes" id="UP000320516">
    <property type="component" value="Unassembled WGS sequence"/>
</dbReference>
<comment type="similarity">
    <text evidence="2">Belongs to the anaerobic coproporphyrinogen-III oxidase family. HemW subfamily.</text>
</comment>
<dbReference type="PANTHER" id="PTHR13932">
    <property type="entry name" value="COPROPORPHYRINIGEN III OXIDASE"/>
    <property type="match status" value="1"/>
</dbReference>
<keyword evidence="10" id="KW-0963">Cytoplasm</keyword>
<dbReference type="GO" id="GO:0051539">
    <property type="term" value="F:4 iron, 4 sulfur cluster binding"/>
    <property type="evidence" value="ECO:0007669"/>
    <property type="project" value="UniProtKB-UniRule"/>
</dbReference>
<dbReference type="SFLD" id="SFLDG01065">
    <property type="entry name" value="anaerobic_coproporphyrinogen-I"/>
    <property type="match status" value="1"/>
</dbReference>
<keyword evidence="4 10" id="KW-0349">Heme</keyword>
<evidence type="ECO:0000256" key="7">
    <source>
        <dbReference type="ARBA" id="ARBA00023004"/>
    </source>
</evidence>
<keyword evidence="7 10" id="KW-0408">Iron</keyword>
<dbReference type="GO" id="GO:0004109">
    <property type="term" value="F:coproporphyrinogen oxidase activity"/>
    <property type="evidence" value="ECO:0007669"/>
    <property type="project" value="InterPro"/>
</dbReference>
<dbReference type="GO" id="GO:0046872">
    <property type="term" value="F:metal ion binding"/>
    <property type="evidence" value="ECO:0007669"/>
    <property type="project" value="UniProtKB-UniRule"/>
</dbReference>
<comment type="caution">
    <text evidence="12">The sequence shown here is derived from an EMBL/GenBank/DDBJ whole genome shotgun (WGS) entry which is preliminary data.</text>
</comment>
<evidence type="ECO:0000256" key="2">
    <source>
        <dbReference type="ARBA" id="ARBA00006100"/>
    </source>
</evidence>
<evidence type="ECO:0000313" key="12">
    <source>
        <dbReference type="EMBL" id="TWB75424.1"/>
    </source>
</evidence>
<dbReference type="SUPFAM" id="SSF102114">
    <property type="entry name" value="Radical SAM enzymes"/>
    <property type="match status" value="1"/>
</dbReference>
<dbReference type="InterPro" id="IPR013785">
    <property type="entry name" value="Aldolase_TIM"/>
</dbReference>
<evidence type="ECO:0000256" key="4">
    <source>
        <dbReference type="ARBA" id="ARBA00022617"/>
    </source>
</evidence>
<comment type="cofactor">
    <cofactor evidence="1">
        <name>[4Fe-4S] cluster</name>
        <dbReference type="ChEBI" id="CHEBI:49883"/>
    </cofactor>
</comment>
<dbReference type="AlphaFoldDB" id="A0A560K0W4"/>
<dbReference type="PANTHER" id="PTHR13932:SF5">
    <property type="entry name" value="RADICAL S-ADENOSYL METHIONINE DOMAIN-CONTAINING PROTEIN 1, MITOCHONDRIAL"/>
    <property type="match status" value="1"/>
</dbReference>
<comment type="subcellular location">
    <subcellularLocation>
        <location evidence="10">Cytoplasm</location>
    </subcellularLocation>
</comment>
<dbReference type="RefSeq" id="WP_145610901.1">
    <property type="nucleotide sequence ID" value="NZ_VITV01000004.1"/>
</dbReference>
<dbReference type="InterPro" id="IPR010723">
    <property type="entry name" value="HemN_C"/>
</dbReference>
<dbReference type="InterPro" id="IPR004559">
    <property type="entry name" value="HemW-like"/>
</dbReference>
<dbReference type="SFLD" id="SFLDF00562">
    <property type="entry name" value="HemN-like__clustered_with_heat"/>
    <property type="match status" value="1"/>
</dbReference>
<keyword evidence="6 10" id="KW-0479">Metal-binding</keyword>
<evidence type="ECO:0000256" key="6">
    <source>
        <dbReference type="ARBA" id="ARBA00022723"/>
    </source>
</evidence>
<dbReference type="CDD" id="cd01335">
    <property type="entry name" value="Radical_SAM"/>
    <property type="match status" value="1"/>
</dbReference>
<dbReference type="Gene3D" id="3.20.20.70">
    <property type="entry name" value="Aldolase class I"/>
    <property type="match status" value="1"/>
</dbReference>
<dbReference type="Pfam" id="PF06969">
    <property type="entry name" value="HemN_C"/>
    <property type="match status" value="1"/>
</dbReference>
<accession>A0A560K0W4</accession>
<keyword evidence="5 10" id="KW-0949">S-adenosyl-L-methionine</keyword>
<evidence type="ECO:0000313" key="13">
    <source>
        <dbReference type="Proteomes" id="UP000320516"/>
    </source>
</evidence>
<dbReference type="InterPro" id="IPR058240">
    <property type="entry name" value="rSAM_sf"/>
</dbReference>
<feature type="domain" description="Radical SAM core" evidence="11">
    <location>
        <begin position="6"/>
        <end position="239"/>
    </location>
</feature>
<evidence type="ECO:0000256" key="5">
    <source>
        <dbReference type="ARBA" id="ARBA00022691"/>
    </source>
</evidence>
<dbReference type="SFLD" id="SFLDS00029">
    <property type="entry name" value="Radical_SAM"/>
    <property type="match status" value="1"/>
</dbReference>
<gene>
    <name evidence="12" type="ORF">FBZ87_104530</name>
</gene>
<dbReference type="SFLD" id="SFLDF00288">
    <property type="entry name" value="HemN-like__clustered_with_nucl"/>
    <property type="match status" value="1"/>
</dbReference>
<comment type="function">
    <text evidence="10">Probably acts as a heme chaperone, transferring heme to an unknown acceptor. Binds one molecule of heme per monomer, possibly covalently. Binds 1 [4Fe-4S] cluster. The cluster is coordinated with 3 cysteines and an exchangeable S-adenosyl-L-methionine.</text>
</comment>
<keyword evidence="8 10" id="KW-0411">Iron-sulfur</keyword>
<name>A0A560K0W4_9PROT</name>
<sequence>MLPLTDTVPGGFGLYVHWPFCASKCPYCDFNSHVREGVDQARWRAAMLREMDHFAARVPVGRRLSSVFFGGGTPSLMPPETVAAILERANHHWGITDGVEVTLEANPTSSEAARFAGFRAAGVNRLSMGIQALNDADLKVLGRKHSASEAMAAIAMAKGIFDRFSFDLIYARPGQTVAVWQDELSQALDMAVGHLSLYQLTIEEGTQFHTLHQRGDLVVPDEDLAGDLYEATQVLLNQAGMPAYEVSNHARPGQESRHNLVYWRYGDYVGIGPGAHGRLTLGTSGGGGQKIATRTHRAPEIWLQRVEEGGTGAHADEGVTPEQRGREALMMGLRLAEGVSLSRLTAEAGGMVPVDMAAVDRLSRHGLLTLDGDRLTATADGRQRLNGVLAALLG</sequence>